<dbReference type="Gene3D" id="3.40.630.190">
    <property type="entry name" value="LCP protein"/>
    <property type="match status" value="1"/>
</dbReference>
<keyword evidence="3" id="KW-1133">Transmembrane helix</keyword>
<feature type="domain" description="Cell envelope-related transcriptional attenuator" evidence="4">
    <location>
        <begin position="121"/>
        <end position="279"/>
    </location>
</feature>
<dbReference type="NCBIfam" id="TIGR00350">
    <property type="entry name" value="lytR_cpsA_psr"/>
    <property type="match status" value="1"/>
</dbReference>
<evidence type="ECO:0000256" key="2">
    <source>
        <dbReference type="SAM" id="MobiDB-lite"/>
    </source>
</evidence>
<proteinExistence type="inferred from homology"/>
<dbReference type="PANTHER" id="PTHR33392:SF6">
    <property type="entry name" value="POLYISOPRENYL-TEICHOIC ACID--PEPTIDOGLYCAN TEICHOIC ACID TRANSFERASE TAGU"/>
    <property type="match status" value="1"/>
</dbReference>
<sequence length="364" mass="40727">MNRKYRQSGHHGHYGHHDHHRHHHHKKNRKLKVFLIVLAVFVLLVGGGVGTVAFMMSNGRQKLIAKSQNKSNNSKGLDDTIKVNGVKYKLKDNVINILIMGIDSKGDIAEKSKVPGEFGQADVICVISIDTDKKEVNTINIPRDTMTDILTRTKNGAASEVINGQICLQYAYGDGKEKSCKDMLNVVSDVMYKIPINNYAAVNFDAIPVINDGIGGVNVTMTDEYTYIDKAYKKGATVVMTGIKAEKFLRYRDTTVVGSNMQRINRQKDYIKGLLSTIQQRFKENPTSALGIIGSIKNNMASNISTSEVSYLGSLFASGSYKMQEYKILPGTYQGPTTTEFDEYILDKEKVYEMILEVFYKKVK</sequence>
<dbReference type="AlphaFoldDB" id="A0A1H3JRS1"/>
<evidence type="ECO:0000259" key="4">
    <source>
        <dbReference type="Pfam" id="PF03816"/>
    </source>
</evidence>
<dbReference type="EMBL" id="FNPG01000017">
    <property type="protein sequence ID" value="SDY42643.1"/>
    <property type="molecule type" value="Genomic_DNA"/>
</dbReference>
<reference evidence="5 6" key="1">
    <citation type="submission" date="2016-10" db="EMBL/GenBank/DDBJ databases">
        <authorList>
            <person name="de Groot N.N."/>
        </authorList>
    </citation>
    <scope>NUCLEOTIDE SEQUENCE [LARGE SCALE GENOMIC DNA]</scope>
    <source>
        <strain evidence="5 6">DSM 14045</strain>
    </source>
</reference>
<dbReference type="InterPro" id="IPR050922">
    <property type="entry name" value="LytR/CpsA/Psr_CW_biosynth"/>
</dbReference>
<accession>A0A1H3JRS1</accession>
<dbReference type="InterPro" id="IPR004474">
    <property type="entry name" value="LytR_CpsA_psr"/>
</dbReference>
<protein>
    <submittedName>
        <fullName evidence="5">Transcriptional attenuator, LytR family</fullName>
    </submittedName>
</protein>
<comment type="similarity">
    <text evidence="1">Belongs to the LytR/CpsA/Psr (LCP) family.</text>
</comment>
<keyword evidence="6" id="KW-1185">Reference proteome</keyword>
<evidence type="ECO:0000256" key="1">
    <source>
        <dbReference type="ARBA" id="ARBA00006068"/>
    </source>
</evidence>
<name>A0A1H3JRS1_9FIRM</name>
<evidence type="ECO:0000313" key="5">
    <source>
        <dbReference type="EMBL" id="SDY42643.1"/>
    </source>
</evidence>
<organism evidence="5 6">
    <name type="scientific">Lachnobacterium bovis DSM 14045</name>
    <dbReference type="NCBI Taxonomy" id="1122142"/>
    <lineage>
        <taxon>Bacteria</taxon>
        <taxon>Bacillati</taxon>
        <taxon>Bacillota</taxon>
        <taxon>Clostridia</taxon>
        <taxon>Lachnospirales</taxon>
        <taxon>Lachnospiraceae</taxon>
        <taxon>Lachnobacterium</taxon>
    </lineage>
</organism>
<dbReference type="Pfam" id="PF03816">
    <property type="entry name" value="LytR_cpsA_psr"/>
    <property type="match status" value="1"/>
</dbReference>
<feature type="transmembrane region" description="Helical" evidence="3">
    <location>
        <begin position="33"/>
        <end position="56"/>
    </location>
</feature>
<dbReference type="STRING" id="1122142.SAMN02910414_01547"/>
<gene>
    <name evidence="5" type="ORF">SAMN02910414_01547</name>
</gene>
<dbReference type="OrthoDB" id="3172933at2"/>
<keyword evidence="3" id="KW-0472">Membrane</keyword>
<keyword evidence="3" id="KW-0812">Transmembrane</keyword>
<dbReference type="Proteomes" id="UP000183918">
    <property type="component" value="Unassembled WGS sequence"/>
</dbReference>
<evidence type="ECO:0000256" key="3">
    <source>
        <dbReference type="SAM" id="Phobius"/>
    </source>
</evidence>
<evidence type="ECO:0000313" key="6">
    <source>
        <dbReference type="Proteomes" id="UP000183918"/>
    </source>
</evidence>
<dbReference type="PANTHER" id="PTHR33392">
    <property type="entry name" value="POLYISOPRENYL-TEICHOIC ACID--PEPTIDOGLYCAN TEICHOIC ACID TRANSFERASE TAGU"/>
    <property type="match status" value="1"/>
</dbReference>
<dbReference type="RefSeq" id="WP_074717737.1">
    <property type="nucleotide sequence ID" value="NZ_FNPG01000017.1"/>
</dbReference>
<feature type="region of interest" description="Disordered" evidence="2">
    <location>
        <begin position="1"/>
        <end position="26"/>
    </location>
</feature>